<dbReference type="InterPro" id="IPR008636">
    <property type="entry name" value="Hook_C"/>
</dbReference>
<dbReference type="GO" id="GO:0005815">
    <property type="term" value="C:microtubule organizing center"/>
    <property type="evidence" value="ECO:0007669"/>
    <property type="project" value="TreeGrafter"/>
</dbReference>
<evidence type="ECO:0000256" key="4">
    <source>
        <dbReference type="SAM" id="Coils"/>
    </source>
</evidence>
<proteinExistence type="predicted"/>
<dbReference type="GO" id="GO:0051959">
    <property type="term" value="F:dynein light intermediate chain binding"/>
    <property type="evidence" value="ECO:0007669"/>
    <property type="project" value="TreeGrafter"/>
</dbReference>
<feature type="compositionally biased region" description="Polar residues" evidence="5">
    <location>
        <begin position="835"/>
        <end position="856"/>
    </location>
</feature>
<feature type="region of interest" description="Disordered" evidence="5">
    <location>
        <begin position="834"/>
        <end position="866"/>
    </location>
</feature>
<keyword evidence="2" id="KW-0963">Cytoplasm</keyword>
<feature type="region of interest" description="Disordered" evidence="5">
    <location>
        <begin position="763"/>
        <end position="788"/>
    </location>
</feature>
<evidence type="ECO:0000313" key="9">
    <source>
        <dbReference type="Proteomes" id="UP000237144"/>
    </source>
</evidence>
<evidence type="ECO:0000256" key="5">
    <source>
        <dbReference type="SAM" id="MobiDB-lite"/>
    </source>
</evidence>
<evidence type="ECO:0008006" key="10">
    <source>
        <dbReference type="Google" id="ProtNLM"/>
    </source>
</evidence>
<keyword evidence="3 4" id="KW-0175">Coiled coil</keyword>
<evidence type="ECO:0000256" key="3">
    <source>
        <dbReference type="ARBA" id="ARBA00023054"/>
    </source>
</evidence>
<feature type="compositionally biased region" description="Polar residues" evidence="5">
    <location>
        <begin position="766"/>
        <end position="776"/>
    </location>
</feature>
<feature type="coiled-coil region" evidence="4">
    <location>
        <begin position="645"/>
        <end position="756"/>
    </location>
</feature>
<dbReference type="Gene3D" id="1.10.418.10">
    <property type="entry name" value="Calponin-like domain"/>
    <property type="match status" value="1"/>
</dbReference>
<evidence type="ECO:0000259" key="6">
    <source>
        <dbReference type="Pfam" id="PF05622"/>
    </source>
</evidence>
<feature type="coiled-coil region" evidence="4">
    <location>
        <begin position="580"/>
        <end position="607"/>
    </location>
</feature>
<dbReference type="Proteomes" id="UP000237144">
    <property type="component" value="Unassembled WGS sequence"/>
</dbReference>
<keyword evidence="9" id="KW-1185">Reference proteome</keyword>
<dbReference type="OrthoDB" id="49395at2759"/>
<dbReference type="AlphaFoldDB" id="A0A2S5B9K6"/>
<feature type="domain" description="HOOK N-terminal" evidence="7">
    <location>
        <begin position="40"/>
        <end position="175"/>
    </location>
</feature>
<dbReference type="GO" id="GO:0008017">
    <property type="term" value="F:microtubule binding"/>
    <property type="evidence" value="ECO:0007669"/>
    <property type="project" value="InterPro"/>
</dbReference>
<dbReference type="GO" id="GO:0030705">
    <property type="term" value="P:cytoskeleton-dependent intracellular transport"/>
    <property type="evidence" value="ECO:0007669"/>
    <property type="project" value="InterPro"/>
</dbReference>
<name>A0A2S5B9K6_9BASI</name>
<dbReference type="InterPro" id="IPR036872">
    <property type="entry name" value="CH_dom_sf"/>
</dbReference>
<feature type="coiled-coil region" evidence="4">
    <location>
        <begin position="221"/>
        <end position="248"/>
    </location>
</feature>
<feature type="domain" description="Hook C-terminal" evidence="6">
    <location>
        <begin position="230"/>
        <end position="599"/>
    </location>
</feature>
<evidence type="ECO:0000256" key="2">
    <source>
        <dbReference type="ARBA" id="ARBA00022490"/>
    </source>
</evidence>
<dbReference type="STRING" id="741276.A0A2S5B9K6"/>
<evidence type="ECO:0000313" key="8">
    <source>
        <dbReference type="EMBL" id="POY73456.1"/>
    </source>
</evidence>
<reference evidence="8 9" key="1">
    <citation type="journal article" date="2018" name="Front. Microbiol.">
        <title>Prospects for Fungal Bioremediation of Acidic Radioactive Waste Sites: Characterization and Genome Sequence of Rhodotorula taiwanensis MD1149.</title>
        <authorList>
            <person name="Tkavc R."/>
            <person name="Matrosova V.Y."/>
            <person name="Grichenko O.E."/>
            <person name="Gostincar C."/>
            <person name="Volpe R.P."/>
            <person name="Klimenkova P."/>
            <person name="Gaidamakova E.K."/>
            <person name="Zhou C.E."/>
            <person name="Stewart B.J."/>
            <person name="Lyman M.G."/>
            <person name="Malfatti S.A."/>
            <person name="Rubinfeld B."/>
            <person name="Courtot M."/>
            <person name="Singh J."/>
            <person name="Dalgard C.L."/>
            <person name="Hamilton T."/>
            <person name="Frey K.G."/>
            <person name="Gunde-Cimerman N."/>
            <person name="Dugan L."/>
            <person name="Daly M.J."/>
        </authorList>
    </citation>
    <scope>NUCLEOTIDE SEQUENCE [LARGE SCALE GENOMIC DNA]</scope>
    <source>
        <strain evidence="8 9">MD1149</strain>
    </source>
</reference>
<comment type="caution">
    <text evidence="8">The sequence shown here is derived from an EMBL/GenBank/DDBJ whole genome shotgun (WGS) entry which is preliminary data.</text>
</comment>
<dbReference type="InterPro" id="IPR043936">
    <property type="entry name" value="HOOK_N"/>
</dbReference>
<dbReference type="Pfam" id="PF05622">
    <property type="entry name" value="HOOK"/>
    <property type="match status" value="1"/>
</dbReference>
<feature type="coiled-coil region" evidence="4">
    <location>
        <begin position="279"/>
        <end position="444"/>
    </location>
</feature>
<gene>
    <name evidence="8" type="ORF">BMF94_3393</name>
</gene>
<feature type="coiled-coil region" evidence="4">
    <location>
        <begin position="495"/>
        <end position="548"/>
    </location>
</feature>
<dbReference type="Pfam" id="PF19047">
    <property type="entry name" value="HOOK_N"/>
    <property type="match status" value="1"/>
</dbReference>
<dbReference type="GO" id="GO:0031122">
    <property type="term" value="P:cytoplasmic microtubule organization"/>
    <property type="evidence" value="ECO:0007669"/>
    <property type="project" value="InterPro"/>
</dbReference>
<evidence type="ECO:0000259" key="7">
    <source>
        <dbReference type="Pfam" id="PF19047"/>
    </source>
</evidence>
<dbReference type="GO" id="GO:0005737">
    <property type="term" value="C:cytoplasm"/>
    <property type="evidence" value="ECO:0007669"/>
    <property type="project" value="UniProtKB-SubCell"/>
</dbReference>
<organism evidence="8 9">
    <name type="scientific">Rhodotorula taiwanensis</name>
    <dbReference type="NCBI Taxonomy" id="741276"/>
    <lineage>
        <taxon>Eukaryota</taxon>
        <taxon>Fungi</taxon>
        <taxon>Dikarya</taxon>
        <taxon>Basidiomycota</taxon>
        <taxon>Pucciniomycotina</taxon>
        <taxon>Microbotryomycetes</taxon>
        <taxon>Sporidiobolales</taxon>
        <taxon>Sporidiobolaceae</taxon>
        <taxon>Rhodotorula</taxon>
    </lineage>
</organism>
<dbReference type="EMBL" id="PJQD01000036">
    <property type="protein sequence ID" value="POY73456.1"/>
    <property type="molecule type" value="Genomic_DNA"/>
</dbReference>
<sequence length="866" mass="97588">MSAAPRKSLFSSLASTADHERLPDALVEWVKAQPRTEKGDAAEQGLDGLKDGLRLTEVVAQIDPDFFASLVDSAAAPNTKALADNWILRFNHLKKLYRLTVRYFEDVLRSSTADLLTPNLRLVAKNDLRESNDEVCKLIGLVLALAVQSPKKQEHIARIQKLDEWVQRELMYSIEQVMSKVRPMEIPEEVEAEEQGTNVETDDADDFYTIRHEKSRIMHDKDTLQILYDELAEQFKSLKEEHEETLGSLAVSEAKTVELTEQVEKSKRDRPDVALKVEIERLRAELQKTSTDLGEAEQVVDSQSKLIDDLTRRVDDLEPRAEEAVRLKDQVDELRHASDKAKKQENVIEKYKKKLEEAAETKRMLKTLEEQNADLLDKNASLEDEYAKAAAFKPLLDSYKSKVDTLETKSAALQRDMEGLKLELHRAKEAARKAEEERQRGAETLLAFEERVQELEATGPASTKMRRSDTGTSVDEAEAGGLGLELDDAMGGATMTDLKLRIRRLERELKRTGTNDEAGSTAVMQDLLDEANRLKDKYQQDYLAEHREKLVLGARLDEIASGKSRLGDGPEAVIAVRHRLEQTSTDLDTLRKEHHALQARCTKLDRLLKAAQVDRASHASPPPACATAQADLELLSVSLVDADQLEALRTIRESVSAEKAALEAQVDDLQASLHAAEDKARLQMEEVNKLLSGKVREQDGEISLRDDALKREEELRSARQSHEAQAVEHAARVEALERERDDLAAKVQKMKEFIKQQDKLFRAEQAASTDRQTKPTGDTDLSKLQEENEKQAAEVKRLKAKLAEVEATYRKEQQTMLAAWHDLGLKTMRERVLATATTPTAEQKPYQPQSWLSQQRARAAAGKRHT</sequence>
<dbReference type="PANTHER" id="PTHR18947">
    <property type="entry name" value="HOOK PROTEINS"/>
    <property type="match status" value="1"/>
</dbReference>
<comment type="subcellular location">
    <subcellularLocation>
        <location evidence="1">Cytoplasm</location>
    </subcellularLocation>
</comment>
<evidence type="ECO:0000256" key="1">
    <source>
        <dbReference type="ARBA" id="ARBA00004496"/>
    </source>
</evidence>
<dbReference type="PANTHER" id="PTHR18947:SF28">
    <property type="entry name" value="GIRDIN, ISOFORM A"/>
    <property type="match status" value="1"/>
</dbReference>
<protein>
    <recommendedName>
        <fullName evidence="10">HOOK N-terminal domain-containing protein</fullName>
    </recommendedName>
</protein>
<dbReference type="SUPFAM" id="SSF116907">
    <property type="entry name" value="Hook domain"/>
    <property type="match status" value="1"/>
</dbReference>
<dbReference type="CDD" id="cd22211">
    <property type="entry name" value="HkD_SF"/>
    <property type="match status" value="1"/>
</dbReference>
<accession>A0A2S5B9K6</accession>